<name>A0A1Q9HAX7_9VIBR</name>
<reference evidence="2 3" key="1">
    <citation type="submission" date="2016-09" db="EMBL/GenBank/DDBJ databases">
        <title>Genomic Taxonomy of the Vibrionaceae.</title>
        <authorList>
            <person name="Gonzalez-Castillo A."/>
            <person name="Gomez-Gil B."/>
            <person name="Enciso-Ibarra K."/>
        </authorList>
    </citation>
    <scope>NUCLEOTIDE SEQUENCE [LARGE SCALE GENOMIC DNA]</scope>
    <source>
        <strain evidence="2 3">CAIM 703</strain>
    </source>
</reference>
<protein>
    <recommendedName>
        <fullName evidence="1">Peptidase M16 N-terminal domain-containing protein</fullName>
    </recommendedName>
</protein>
<dbReference type="EMBL" id="MJMJ01000043">
    <property type="protein sequence ID" value="OLQ86321.1"/>
    <property type="molecule type" value="Genomic_DNA"/>
</dbReference>
<dbReference type="Proteomes" id="UP000186313">
    <property type="component" value="Unassembled WGS sequence"/>
</dbReference>
<comment type="caution">
    <text evidence="2">The sequence shown here is derived from an EMBL/GenBank/DDBJ whole genome shotgun (WGS) entry which is preliminary data.</text>
</comment>
<dbReference type="GO" id="GO:0046872">
    <property type="term" value="F:metal ion binding"/>
    <property type="evidence" value="ECO:0007669"/>
    <property type="project" value="InterPro"/>
</dbReference>
<dbReference type="InterPro" id="IPR011249">
    <property type="entry name" value="Metalloenz_LuxS/M16"/>
</dbReference>
<feature type="domain" description="Peptidase M16 N-terminal" evidence="1">
    <location>
        <begin position="51"/>
        <end position="133"/>
    </location>
</feature>
<dbReference type="Gene3D" id="3.30.830.10">
    <property type="entry name" value="Metalloenzyme, LuxS/M16 peptidase-like"/>
    <property type="match status" value="1"/>
</dbReference>
<evidence type="ECO:0000313" key="3">
    <source>
        <dbReference type="Proteomes" id="UP000186313"/>
    </source>
</evidence>
<dbReference type="STRING" id="1381081.BIY22_11785"/>
<sequence length="694" mass="78974">MHSFTCLDDIPVDGDILTHYQHSSGLQHYQLTTTGSQRFHGVFIVKTPSTDDSGLAHAVEHLVFRRSTIYPNPQTLFQITALSDIKINASTLNNFTYFHFSSTSTAGFKLAIRYLLSGMLKPYITRLDIEQEVFNPQSGGVIFHELCGYQLMTDPLVPAMRGDHSSQRINCHGGMTDTLSSITLEAAIHYHAKHYQPTNIVLLTDSESPEPWHIEMHDLLDTLNTPPPSTIVQYPRITCHPEQQYLDMAQVYTWWLPSSFYESIQKKTTWLQNKVRQLGGRLLPIENDVNHLGELALRVVSEQQHINRIQQVLVAALGALSPTPLSDWLPDNKFSSETNRMITLFHRYCQPKVESSSNDIIIAIRQKPNRSRLSVINIPALAPLFDTPEKSIQPTPTGLIKGLKLVATEQKTGRSFSAKDWQQVALHAFDENINTDALRDIVTKKFGIAATSIDRYLIINQHRFKFAFELAQVIDTSPQCRYPTIPSCLSTLYAQLNENRSEKKPNSRCFGEIKQLLGKKNRRNYKFNVMLTSVYMVSNKQHCLCQMQISNEFNILAHLAQYVIAASAPFLAARISGECYSIGIRYMPAARKLYIFSVFDRRPQQRLEQTCKKLAGLTRDRQYLKPALELAKQLLINEQSQRLQHLSSSQRRALGKMAQQAYDEDTLHQELNRISLNTLIEFIGQLSNTINLVE</sequence>
<organism evidence="2 3">
    <name type="scientific">Vibrio panuliri</name>
    <dbReference type="NCBI Taxonomy" id="1381081"/>
    <lineage>
        <taxon>Bacteria</taxon>
        <taxon>Pseudomonadati</taxon>
        <taxon>Pseudomonadota</taxon>
        <taxon>Gammaproteobacteria</taxon>
        <taxon>Vibrionales</taxon>
        <taxon>Vibrionaceae</taxon>
        <taxon>Vibrio</taxon>
    </lineage>
</organism>
<dbReference type="InterPro" id="IPR011765">
    <property type="entry name" value="Pept_M16_N"/>
</dbReference>
<evidence type="ECO:0000313" key="2">
    <source>
        <dbReference type="EMBL" id="OLQ86321.1"/>
    </source>
</evidence>
<dbReference type="AlphaFoldDB" id="A0A1Q9HAX7"/>
<dbReference type="Pfam" id="PF00675">
    <property type="entry name" value="Peptidase_M16"/>
    <property type="match status" value="1"/>
</dbReference>
<dbReference type="PANTHER" id="PTHR43016">
    <property type="entry name" value="PRESEQUENCE PROTEASE"/>
    <property type="match status" value="1"/>
</dbReference>
<dbReference type="PANTHER" id="PTHR43016:SF16">
    <property type="entry name" value="METALLOPROTEASE, PUTATIVE (AFU_ORTHOLOGUE AFUA_4G07610)-RELATED"/>
    <property type="match status" value="1"/>
</dbReference>
<gene>
    <name evidence="2" type="ORF">BIY22_11785</name>
</gene>
<proteinExistence type="predicted"/>
<accession>A0A1Q9HAX7</accession>
<dbReference type="SUPFAM" id="SSF63411">
    <property type="entry name" value="LuxS/MPP-like metallohydrolase"/>
    <property type="match status" value="1"/>
</dbReference>
<evidence type="ECO:0000259" key="1">
    <source>
        <dbReference type="Pfam" id="PF00675"/>
    </source>
</evidence>